<name>A0A9P9BP12_9PEZI</name>
<dbReference type="InterPro" id="IPR050228">
    <property type="entry name" value="Carboxylesterase_BioH"/>
</dbReference>
<protein>
    <submittedName>
        <fullName evidence="2">Alpha/Beta hydrolase protein</fullName>
    </submittedName>
</protein>
<keyword evidence="2" id="KW-0378">Hydrolase</keyword>
<reference evidence="2" key="1">
    <citation type="journal article" date="2021" name="Nat. Commun.">
        <title>Genetic determinants of endophytism in the Arabidopsis root mycobiome.</title>
        <authorList>
            <person name="Mesny F."/>
            <person name="Miyauchi S."/>
            <person name="Thiergart T."/>
            <person name="Pickel B."/>
            <person name="Atanasova L."/>
            <person name="Karlsson M."/>
            <person name="Huettel B."/>
            <person name="Barry K.W."/>
            <person name="Haridas S."/>
            <person name="Chen C."/>
            <person name="Bauer D."/>
            <person name="Andreopoulos W."/>
            <person name="Pangilinan J."/>
            <person name="LaButti K."/>
            <person name="Riley R."/>
            <person name="Lipzen A."/>
            <person name="Clum A."/>
            <person name="Drula E."/>
            <person name="Henrissat B."/>
            <person name="Kohler A."/>
            <person name="Grigoriev I.V."/>
            <person name="Martin F.M."/>
            <person name="Hacquard S."/>
        </authorList>
    </citation>
    <scope>NUCLEOTIDE SEQUENCE</scope>
    <source>
        <strain evidence="2">MPI-CAGE-CH-0230</strain>
    </source>
</reference>
<feature type="domain" description="AB hydrolase-1" evidence="1">
    <location>
        <begin position="37"/>
        <end position="349"/>
    </location>
</feature>
<dbReference type="Proteomes" id="UP000756346">
    <property type="component" value="Unassembled WGS sequence"/>
</dbReference>
<evidence type="ECO:0000313" key="2">
    <source>
        <dbReference type="EMBL" id="KAH7032649.1"/>
    </source>
</evidence>
<organism evidence="2 3">
    <name type="scientific">Microdochium trichocladiopsis</name>
    <dbReference type="NCBI Taxonomy" id="1682393"/>
    <lineage>
        <taxon>Eukaryota</taxon>
        <taxon>Fungi</taxon>
        <taxon>Dikarya</taxon>
        <taxon>Ascomycota</taxon>
        <taxon>Pezizomycotina</taxon>
        <taxon>Sordariomycetes</taxon>
        <taxon>Xylariomycetidae</taxon>
        <taxon>Xylariales</taxon>
        <taxon>Microdochiaceae</taxon>
        <taxon>Microdochium</taxon>
    </lineage>
</organism>
<evidence type="ECO:0000313" key="3">
    <source>
        <dbReference type="Proteomes" id="UP000756346"/>
    </source>
</evidence>
<dbReference type="OrthoDB" id="2498029at2759"/>
<dbReference type="GO" id="GO:0016787">
    <property type="term" value="F:hydrolase activity"/>
    <property type="evidence" value="ECO:0007669"/>
    <property type="project" value="UniProtKB-KW"/>
</dbReference>
<dbReference type="InterPro" id="IPR000073">
    <property type="entry name" value="AB_hydrolase_1"/>
</dbReference>
<dbReference type="PANTHER" id="PTHR43194:SF2">
    <property type="entry name" value="PEROXISOMAL MEMBRANE PROTEIN LPX1"/>
    <property type="match status" value="1"/>
</dbReference>
<dbReference type="SUPFAM" id="SSF53474">
    <property type="entry name" value="alpha/beta-Hydrolases"/>
    <property type="match status" value="1"/>
</dbReference>
<dbReference type="EMBL" id="JAGTJQ010000004">
    <property type="protein sequence ID" value="KAH7032649.1"/>
    <property type="molecule type" value="Genomic_DNA"/>
</dbReference>
<keyword evidence="3" id="KW-1185">Reference proteome</keyword>
<evidence type="ECO:0000259" key="1">
    <source>
        <dbReference type="Pfam" id="PF12697"/>
    </source>
</evidence>
<dbReference type="Gene3D" id="3.40.50.1820">
    <property type="entry name" value="alpha/beta hydrolase"/>
    <property type="match status" value="1"/>
</dbReference>
<gene>
    <name evidence="2" type="ORF">B0I36DRAFT_373326</name>
</gene>
<dbReference type="InterPro" id="IPR029058">
    <property type="entry name" value="AB_hydrolase_fold"/>
</dbReference>
<comment type="caution">
    <text evidence="2">The sequence shown here is derived from an EMBL/GenBank/DDBJ whole genome shotgun (WGS) entry which is preliminary data.</text>
</comment>
<dbReference type="GeneID" id="70189729"/>
<dbReference type="AlphaFoldDB" id="A0A9P9BP12"/>
<dbReference type="RefSeq" id="XP_046013481.1">
    <property type="nucleotide sequence ID" value="XM_046160183.1"/>
</dbReference>
<proteinExistence type="predicted"/>
<sequence>MYVRISADGCVLAFQSSLPLPASKQPQTANPSYDRCIVLMHGFSGSSEYFTRNFAALAQHHWVVAPDMRGHGRSGRPTGGHHVARLAADLKSLLRFLVQQTRATRVAAGQQPRGIQFIPVGCSIGAAVLWTYAELFGHGTHDADALPGGGGDDSLDLTSTGSFAGYIFVDQAPLQDRVPSFMNSGSGTGGDTITWDTAKSHTGCYDEATMHAAQRAWIHDTANAHKGLVAECLGYRFSPSASSAVRITADQARADEDFFTRISSLCDPVWLARLLADHTRYDHRDAIREVVSEKPVLVMAGGLSGCFPREGLLETARIVNGVVEGGAEASVYEDAGHWLFYEDPVRFRDEVVRFIDKVTAA</sequence>
<accession>A0A9P9BP12</accession>
<dbReference type="Pfam" id="PF12697">
    <property type="entry name" value="Abhydrolase_6"/>
    <property type="match status" value="1"/>
</dbReference>
<dbReference type="PANTHER" id="PTHR43194">
    <property type="entry name" value="HYDROLASE ALPHA/BETA FOLD FAMILY"/>
    <property type="match status" value="1"/>
</dbReference>